<dbReference type="CDD" id="cd00590">
    <property type="entry name" value="RRM_SF"/>
    <property type="match status" value="1"/>
</dbReference>
<dbReference type="AlphaFoldDB" id="A0A087SKT6"/>
<dbReference type="GO" id="GO:1990904">
    <property type="term" value="C:ribonucleoprotein complex"/>
    <property type="evidence" value="ECO:0007669"/>
    <property type="project" value="UniProtKB-KW"/>
</dbReference>
<dbReference type="InterPro" id="IPR053260">
    <property type="entry name" value="hnRNP"/>
</dbReference>
<dbReference type="InterPro" id="IPR000504">
    <property type="entry name" value="RRM_dom"/>
</dbReference>
<dbReference type="RefSeq" id="XP_011399236.1">
    <property type="nucleotide sequence ID" value="XM_011400934.1"/>
</dbReference>
<sequence>MDLGSISGGKGNGPRLFCGHVPKEVDEMAVKAHFSQWGPVTDVYFPRHKKTLKRRPFCFVTFATIEGLRAALTGSPLNICGHPIKSLTAVEDRNAYYREKHASAPCCQLERGGGAPPMSRQPHYGVSDRLFGSAHAPAPAGNLLEIQQLAQLLAMTSTMGAVPPTPVRPGHGPMTGHGAAQGPVAGPFYAPGAALQQQHQYPVGQETVHPAAEYLNGLRRVQELYLPTTQAQRNTQAALEALLRAPGPGGQQGPPHVGAAGRAATPPSLGPEALLDTECGRGLGSSRGLDIPESLSLPAEEALPRATPVRAPIGPLLTFWIVFD</sequence>
<keyword evidence="1" id="KW-0694">RNA-binding</keyword>
<dbReference type="InterPro" id="IPR012677">
    <property type="entry name" value="Nucleotide-bd_a/b_plait_sf"/>
</dbReference>
<dbReference type="GO" id="GO:0003723">
    <property type="term" value="F:RNA binding"/>
    <property type="evidence" value="ECO:0007669"/>
    <property type="project" value="UniProtKB-UniRule"/>
</dbReference>
<dbReference type="OrthoDB" id="514262at2759"/>
<protein>
    <submittedName>
        <fullName evidence="3">Heterogeneous nuclear ribonucleoprotein A1-like 2</fullName>
    </submittedName>
</protein>
<evidence type="ECO:0000313" key="3">
    <source>
        <dbReference type="EMBL" id="KFM26340.1"/>
    </source>
</evidence>
<dbReference type="SUPFAM" id="SSF54928">
    <property type="entry name" value="RNA-binding domain, RBD"/>
    <property type="match status" value="1"/>
</dbReference>
<gene>
    <name evidence="3" type="ORF">F751_4833</name>
</gene>
<name>A0A087SKT6_AUXPR</name>
<dbReference type="SMART" id="SM00360">
    <property type="entry name" value="RRM"/>
    <property type="match status" value="1"/>
</dbReference>
<keyword evidence="3" id="KW-0687">Ribonucleoprotein</keyword>
<dbReference type="PANTHER" id="PTHR48035:SF2">
    <property type="entry name" value="RNA-BINDING REGION RNP-1 DOMAIN-CONTAINING PROTEIN"/>
    <property type="match status" value="1"/>
</dbReference>
<proteinExistence type="predicted"/>
<dbReference type="GeneID" id="23616224"/>
<dbReference type="InterPro" id="IPR035979">
    <property type="entry name" value="RBD_domain_sf"/>
</dbReference>
<dbReference type="PANTHER" id="PTHR48035">
    <property type="entry name" value="HETEROGENEOUS NUCLEAR RIBONUCLEOPROTEIN 1"/>
    <property type="match status" value="1"/>
</dbReference>
<evidence type="ECO:0000259" key="2">
    <source>
        <dbReference type="PROSITE" id="PS50102"/>
    </source>
</evidence>
<reference evidence="3 4" key="1">
    <citation type="journal article" date="2014" name="BMC Genomics">
        <title>Oil accumulation mechanisms of the oleaginous microalga Chlorella protothecoides revealed through its genome, transcriptomes, and proteomes.</title>
        <authorList>
            <person name="Gao C."/>
            <person name="Wang Y."/>
            <person name="Shen Y."/>
            <person name="Yan D."/>
            <person name="He X."/>
            <person name="Dai J."/>
            <person name="Wu Q."/>
        </authorList>
    </citation>
    <scope>NUCLEOTIDE SEQUENCE [LARGE SCALE GENOMIC DNA]</scope>
    <source>
        <strain evidence="3 4">0710</strain>
    </source>
</reference>
<dbReference type="Pfam" id="PF00076">
    <property type="entry name" value="RRM_1"/>
    <property type="match status" value="1"/>
</dbReference>
<organism evidence="3 4">
    <name type="scientific">Auxenochlorella protothecoides</name>
    <name type="common">Green microalga</name>
    <name type="synonym">Chlorella protothecoides</name>
    <dbReference type="NCBI Taxonomy" id="3075"/>
    <lineage>
        <taxon>Eukaryota</taxon>
        <taxon>Viridiplantae</taxon>
        <taxon>Chlorophyta</taxon>
        <taxon>core chlorophytes</taxon>
        <taxon>Trebouxiophyceae</taxon>
        <taxon>Chlorellales</taxon>
        <taxon>Chlorellaceae</taxon>
        <taxon>Auxenochlorella</taxon>
    </lineage>
</organism>
<feature type="domain" description="RRM" evidence="2">
    <location>
        <begin position="14"/>
        <end position="91"/>
    </location>
</feature>
<dbReference type="EMBL" id="KL662127">
    <property type="protein sequence ID" value="KFM26340.1"/>
    <property type="molecule type" value="Genomic_DNA"/>
</dbReference>
<dbReference type="KEGG" id="apro:F751_4833"/>
<dbReference type="Gene3D" id="3.30.70.330">
    <property type="match status" value="1"/>
</dbReference>
<dbReference type="Proteomes" id="UP000028924">
    <property type="component" value="Unassembled WGS sequence"/>
</dbReference>
<dbReference type="STRING" id="3075.A0A087SKT6"/>
<evidence type="ECO:0000256" key="1">
    <source>
        <dbReference type="PROSITE-ProRule" id="PRU00176"/>
    </source>
</evidence>
<dbReference type="PROSITE" id="PS50102">
    <property type="entry name" value="RRM"/>
    <property type="match status" value="1"/>
</dbReference>
<keyword evidence="4" id="KW-1185">Reference proteome</keyword>
<evidence type="ECO:0000313" key="4">
    <source>
        <dbReference type="Proteomes" id="UP000028924"/>
    </source>
</evidence>
<accession>A0A087SKT6</accession>